<proteinExistence type="predicted"/>
<dbReference type="AlphaFoldDB" id="A0A1Y2M8D1"/>
<dbReference type="InParanoid" id="A0A1Y2M8D1"/>
<dbReference type="Proteomes" id="UP000193240">
    <property type="component" value="Unassembled WGS sequence"/>
</dbReference>
<sequence length="464" mass="48494">MQDRQRGRTAGSCQTAGLVVGSRHHDCLGLLVLDEVEHAAEGPVVGKHLVHLRSGVVVVACVINARAFNHQEEALVTVAGRTAQRVHGSLGHLVQRGVLVVLVAAVDLVRDVAVGEEAQHGELDVGAKLQVAEGGAVGDVVEAVFAGEVHDVAVVGPAGEVLGGVGDEVAASAAEHQINDAAERVVTDHLLSDAVLLLAHVDVGGEAGRCGIGDACGDDEARHVAGLLRSLEHRPAGLVVGCDGDGAVVALLGAREGGCASSRVGDEAGRRAGTRLTDHVLVDDELLAPGRAVLVLHEAARQAQTRRAHAVGHHEDEVAFAVGIAGRLVWWSPGFLVYHGKDDDACCCYNGPCQQANLTPSLVWGLAARGALAGQEGVFLGNVSVLELGRRPVREERATHRGWSVVAVVRELRNSASSFRASPSYQGKGYLYRDPVAALRRLIGTKPSAIEPSFVFRESSELEA</sequence>
<accession>A0A1Y2M8D1</accession>
<keyword evidence="2" id="KW-1185">Reference proteome</keyword>
<protein>
    <submittedName>
        <fullName evidence="1">Uncharacterized protein</fullName>
    </submittedName>
</protein>
<evidence type="ECO:0000313" key="1">
    <source>
        <dbReference type="EMBL" id="OSS52272.1"/>
    </source>
</evidence>
<dbReference type="EMBL" id="KZ107839">
    <property type="protein sequence ID" value="OSS52272.1"/>
    <property type="molecule type" value="Genomic_DNA"/>
</dbReference>
<name>A0A1Y2M8D1_EPING</name>
<evidence type="ECO:0000313" key="2">
    <source>
        <dbReference type="Proteomes" id="UP000193240"/>
    </source>
</evidence>
<reference evidence="1 2" key="1">
    <citation type="journal article" date="2017" name="Genome Announc.">
        <title>Genome sequence of the saprophytic ascomycete Epicoccum nigrum ICMP 19927 strain isolated from New Zealand.</title>
        <authorList>
            <person name="Fokin M."/>
            <person name="Fleetwood D."/>
            <person name="Weir B.S."/>
            <person name="Villas-Boas S.G."/>
        </authorList>
    </citation>
    <scope>NUCLEOTIDE SEQUENCE [LARGE SCALE GENOMIC DNA]</scope>
    <source>
        <strain evidence="1 2">ICMP 19927</strain>
    </source>
</reference>
<organism evidence="1 2">
    <name type="scientific">Epicoccum nigrum</name>
    <name type="common">Soil fungus</name>
    <name type="synonym">Epicoccum purpurascens</name>
    <dbReference type="NCBI Taxonomy" id="105696"/>
    <lineage>
        <taxon>Eukaryota</taxon>
        <taxon>Fungi</taxon>
        <taxon>Dikarya</taxon>
        <taxon>Ascomycota</taxon>
        <taxon>Pezizomycotina</taxon>
        <taxon>Dothideomycetes</taxon>
        <taxon>Pleosporomycetidae</taxon>
        <taxon>Pleosporales</taxon>
        <taxon>Pleosporineae</taxon>
        <taxon>Didymellaceae</taxon>
        <taxon>Epicoccum</taxon>
    </lineage>
</organism>
<gene>
    <name evidence="1" type="ORF">B5807_02487</name>
</gene>